<dbReference type="EMBL" id="SMLW01000514">
    <property type="protein sequence ID" value="MTI25439.1"/>
    <property type="molecule type" value="Genomic_DNA"/>
</dbReference>
<keyword evidence="6" id="KW-0732">Signal</keyword>
<dbReference type="PANTHER" id="PTHR30329:SF21">
    <property type="entry name" value="LIPOPROTEIN YIAD-RELATED"/>
    <property type="match status" value="1"/>
</dbReference>
<organism evidence="8 9">
    <name type="scientific">Fulvivirga kasyanovii</name>
    <dbReference type="NCBI Taxonomy" id="396812"/>
    <lineage>
        <taxon>Bacteria</taxon>
        <taxon>Pseudomonadati</taxon>
        <taxon>Bacteroidota</taxon>
        <taxon>Cytophagia</taxon>
        <taxon>Cytophagales</taxon>
        <taxon>Fulvivirgaceae</taxon>
        <taxon>Fulvivirga</taxon>
    </lineage>
</organism>
<feature type="repeat" description="TPR" evidence="4">
    <location>
        <begin position="58"/>
        <end position="91"/>
    </location>
</feature>
<dbReference type="Pfam" id="PF00691">
    <property type="entry name" value="OmpA"/>
    <property type="match status" value="1"/>
</dbReference>
<comment type="subcellular location">
    <subcellularLocation>
        <location evidence="1">Cell outer membrane</location>
    </subcellularLocation>
</comment>
<feature type="chain" id="PRO_5046875214" evidence="6">
    <location>
        <begin position="22"/>
        <end position="702"/>
    </location>
</feature>
<dbReference type="InterPro" id="IPR036737">
    <property type="entry name" value="OmpA-like_sf"/>
</dbReference>
<dbReference type="Proteomes" id="UP000798808">
    <property type="component" value="Unassembled WGS sequence"/>
</dbReference>
<evidence type="ECO:0000256" key="2">
    <source>
        <dbReference type="ARBA" id="ARBA00023136"/>
    </source>
</evidence>
<keyword evidence="9" id="KW-1185">Reference proteome</keyword>
<keyword evidence="4" id="KW-0802">TPR repeat</keyword>
<dbReference type="InterPro" id="IPR019734">
    <property type="entry name" value="TPR_rpt"/>
</dbReference>
<dbReference type="SUPFAM" id="SSF82171">
    <property type="entry name" value="DPP6 N-terminal domain-like"/>
    <property type="match status" value="2"/>
</dbReference>
<dbReference type="Pfam" id="PF07676">
    <property type="entry name" value="PD40"/>
    <property type="match status" value="5"/>
</dbReference>
<comment type="caution">
    <text evidence="8">The sequence shown here is derived from an EMBL/GenBank/DDBJ whole genome shotgun (WGS) entry which is preliminary data.</text>
</comment>
<name>A0ABW9RMU6_9BACT</name>
<protein>
    <submittedName>
        <fullName evidence="8">Tetratricopeptide repeat protein</fullName>
    </submittedName>
</protein>
<dbReference type="InterPro" id="IPR050330">
    <property type="entry name" value="Bact_OuterMem_StrucFunc"/>
</dbReference>
<dbReference type="PRINTS" id="PR01021">
    <property type="entry name" value="OMPADOMAIN"/>
</dbReference>
<dbReference type="CDD" id="cd07185">
    <property type="entry name" value="OmpA_C-like"/>
    <property type="match status" value="1"/>
</dbReference>
<evidence type="ECO:0000259" key="7">
    <source>
        <dbReference type="PROSITE" id="PS51123"/>
    </source>
</evidence>
<reference evidence="8 9" key="1">
    <citation type="submission" date="2019-02" db="EMBL/GenBank/DDBJ databases">
        <authorList>
            <person name="Goldberg S.R."/>
            <person name="Haltli B.A."/>
            <person name="Correa H."/>
            <person name="Russell K.G."/>
        </authorList>
    </citation>
    <scope>NUCLEOTIDE SEQUENCE [LARGE SCALE GENOMIC DNA]</scope>
    <source>
        <strain evidence="8 9">JCM 16186</strain>
    </source>
</reference>
<dbReference type="PANTHER" id="PTHR30329">
    <property type="entry name" value="STATOR ELEMENT OF FLAGELLAR MOTOR COMPLEX"/>
    <property type="match status" value="1"/>
</dbReference>
<evidence type="ECO:0000256" key="5">
    <source>
        <dbReference type="PROSITE-ProRule" id="PRU00473"/>
    </source>
</evidence>
<evidence type="ECO:0000256" key="6">
    <source>
        <dbReference type="SAM" id="SignalP"/>
    </source>
</evidence>
<evidence type="ECO:0000256" key="3">
    <source>
        <dbReference type="ARBA" id="ARBA00023237"/>
    </source>
</evidence>
<dbReference type="PROSITE" id="PS50005">
    <property type="entry name" value="TPR"/>
    <property type="match status" value="2"/>
</dbReference>
<dbReference type="PROSITE" id="PS50293">
    <property type="entry name" value="TPR_REGION"/>
    <property type="match status" value="1"/>
</dbReference>
<evidence type="ECO:0000313" key="8">
    <source>
        <dbReference type="EMBL" id="MTI25439.1"/>
    </source>
</evidence>
<dbReference type="InterPro" id="IPR006664">
    <property type="entry name" value="OMP_bac"/>
</dbReference>
<dbReference type="Gene3D" id="2.120.10.30">
    <property type="entry name" value="TolB, C-terminal domain"/>
    <property type="match status" value="1"/>
</dbReference>
<gene>
    <name evidence="8" type="ORF">E1163_10835</name>
</gene>
<dbReference type="SUPFAM" id="SSF103088">
    <property type="entry name" value="OmpA-like"/>
    <property type="match status" value="1"/>
</dbReference>
<feature type="signal peptide" evidence="6">
    <location>
        <begin position="1"/>
        <end position="21"/>
    </location>
</feature>
<dbReference type="InterPro" id="IPR011042">
    <property type="entry name" value="6-blade_b-propeller_TolB-like"/>
</dbReference>
<dbReference type="SUPFAM" id="SSF48452">
    <property type="entry name" value="TPR-like"/>
    <property type="match status" value="1"/>
</dbReference>
<feature type="repeat" description="TPR" evidence="4">
    <location>
        <begin position="24"/>
        <end position="57"/>
    </location>
</feature>
<dbReference type="Gene3D" id="3.30.1330.60">
    <property type="entry name" value="OmpA-like domain"/>
    <property type="match status" value="1"/>
</dbReference>
<dbReference type="SMART" id="SM00028">
    <property type="entry name" value="TPR"/>
    <property type="match status" value="3"/>
</dbReference>
<proteinExistence type="predicted"/>
<dbReference type="InterPro" id="IPR011659">
    <property type="entry name" value="WD40"/>
</dbReference>
<sequence length="702" mass="78419">MSGVKIIIAAVFFCFSSTLCAQGFKDYYKKANRYYKMGDYHRAAVNFQKAIRQKPGNAKATYRLGLAYLAGNDKKEALKYIEKVYKLNPRIDSEVEYYLGMAYQYHHRFKEAKAAFTRYKERYKKRADIADYKISECNFADSLISNPLNAEVENMGKNINSRFNDYTPLIYNDGKSMILTSNRPGSTGGLRLSDGTYYEDIYVSHLVEGIWSKPEKIGGGVNIKFHDAAASISPDGKMLFLYYEKGGGDIYVSKYVDGEWTKPEPLNDNINTFFWETAASITADGKTLYFTSDRAGGMGDLDIYKSELNENGEWGVAVNVGPVINTPQGEDAPYIHPDGKTLYFGSNGHLGMGSHDIFYSEIKDGVFQEPVNMGYPINTVFNDNYFVITPDRKRAYYASLRPGGEGMADIYSIDIEKAMKPKKDPVREDIIAEEIIAEAETEVENIVATTSPAVPADVSDEVVKEEERATVKYYDEQLVQMQKDLKVVTILKGKVIDASTAEPLYARLRLMNNETNTMLAELTSDPNTGEFELIIPHGGNYGVSTSKLGYLFNSINFDLPAFHEFQEIDTHIILQKAKVGSKVVLKNIFFDTGKSDLRTESLAELDGIKELLSENALLQVQINGHTDNVGNAVYNKVLSKKRAQSVVDYLIANGIDAGRLSAKGYGEERPLVSNDDEKDGREINRRTEIEITGVGDATIVSN</sequence>
<dbReference type="Pfam" id="PF13432">
    <property type="entry name" value="TPR_16"/>
    <property type="match status" value="1"/>
</dbReference>
<keyword evidence="2 5" id="KW-0472">Membrane</keyword>
<dbReference type="InterPro" id="IPR006665">
    <property type="entry name" value="OmpA-like"/>
</dbReference>
<evidence type="ECO:0000256" key="1">
    <source>
        <dbReference type="ARBA" id="ARBA00004442"/>
    </source>
</evidence>
<evidence type="ECO:0000313" key="9">
    <source>
        <dbReference type="Proteomes" id="UP000798808"/>
    </source>
</evidence>
<feature type="domain" description="OmpA-like" evidence="7">
    <location>
        <begin position="579"/>
        <end position="695"/>
    </location>
</feature>
<accession>A0ABW9RMU6</accession>
<evidence type="ECO:0000256" key="4">
    <source>
        <dbReference type="PROSITE-ProRule" id="PRU00339"/>
    </source>
</evidence>
<dbReference type="PROSITE" id="PS51123">
    <property type="entry name" value="OMPA_2"/>
    <property type="match status" value="1"/>
</dbReference>
<dbReference type="Gene3D" id="1.25.40.10">
    <property type="entry name" value="Tetratricopeptide repeat domain"/>
    <property type="match status" value="1"/>
</dbReference>
<dbReference type="InterPro" id="IPR011990">
    <property type="entry name" value="TPR-like_helical_dom_sf"/>
</dbReference>
<keyword evidence="3" id="KW-0998">Cell outer membrane</keyword>